<evidence type="ECO:0000313" key="11">
    <source>
        <dbReference type="Proteomes" id="UP001205185"/>
    </source>
</evidence>
<dbReference type="PRINTS" id="PR01179">
    <property type="entry name" value="ODADCRBXLASE"/>
</dbReference>
<keyword evidence="5" id="KW-0456">Lyase</keyword>
<evidence type="ECO:0000256" key="6">
    <source>
        <dbReference type="ARBA" id="ARBA00034115"/>
    </source>
</evidence>
<evidence type="ECO:0000256" key="3">
    <source>
        <dbReference type="ARBA" id="ARBA00022793"/>
    </source>
</evidence>
<dbReference type="InterPro" id="IPR022644">
    <property type="entry name" value="De-COase2_N"/>
</dbReference>
<evidence type="ECO:0000256" key="1">
    <source>
        <dbReference type="ARBA" id="ARBA00001933"/>
    </source>
</evidence>
<comment type="catalytic activity">
    <reaction evidence="8">
        <text>L-ornithine + H(+) = putrescine + CO2</text>
        <dbReference type="Rhea" id="RHEA:22964"/>
        <dbReference type="ChEBI" id="CHEBI:15378"/>
        <dbReference type="ChEBI" id="CHEBI:16526"/>
        <dbReference type="ChEBI" id="CHEBI:46911"/>
        <dbReference type="ChEBI" id="CHEBI:326268"/>
        <dbReference type="EC" id="4.1.1.17"/>
    </reaction>
</comment>
<evidence type="ECO:0000256" key="8">
    <source>
        <dbReference type="ARBA" id="ARBA00049127"/>
    </source>
</evidence>
<proteinExistence type="inferred from homology"/>
<reference evidence="10 11" key="1">
    <citation type="submission" date="2022-06" db="EMBL/GenBank/DDBJ databases">
        <title>Genomic Encyclopedia of Archaeal and Bacterial Type Strains, Phase II (KMG-II): from individual species to whole genera.</title>
        <authorList>
            <person name="Goeker M."/>
        </authorList>
    </citation>
    <scope>NUCLEOTIDE SEQUENCE [LARGE SCALE GENOMIC DNA]</scope>
    <source>
        <strain evidence="10 11">DSM 44255</strain>
    </source>
</reference>
<dbReference type="InterPro" id="IPR009006">
    <property type="entry name" value="Ala_racemase/Decarboxylase_C"/>
</dbReference>
<dbReference type="InterPro" id="IPR029066">
    <property type="entry name" value="PLP-binding_barrel"/>
</dbReference>
<dbReference type="Pfam" id="PF02784">
    <property type="entry name" value="Orn_Arg_deC_N"/>
    <property type="match status" value="1"/>
</dbReference>
<evidence type="ECO:0000256" key="2">
    <source>
        <dbReference type="ARBA" id="ARBA00008872"/>
    </source>
</evidence>
<comment type="pathway">
    <text evidence="6">Amine and polyamine biosynthesis; putrescine biosynthesis via L-ornithine pathway; putrescine from L-ornithine: step 1/1.</text>
</comment>
<dbReference type="Proteomes" id="UP001205185">
    <property type="component" value="Unassembled WGS sequence"/>
</dbReference>
<dbReference type="Gene3D" id="2.40.37.10">
    <property type="entry name" value="Lyase, Ornithine Decarboxylase, Chain A, domain 1"/>
    <property type="match status" value="1"/>
</dbReference>
<name>A0ABT1IK23_9PSEU</name>
<evidence type="ECO:0000256" key="7">
    <source>
        <dbReference type="ARBA" id="ARBA00034138"/>
    </source>
</evidence>
<protein>
    <recommendedName>
        <fullName evidence="7">ornithine decarboxylase</fullName>
        <ecNumber evidence="7">4.1.1.17</ecNumber>
    </recommendedName>
</protein>
<dbReference type="PROSITE" id="PS00878">
    <property type="entry name" value="ODR_DC_2_1"/>
    <property type="match status" value="1"/>
</dbReference>
<dbReference type="InterPro" id="IPR022653">
    <property type="entry name" value="De-COase2_pyr-phos_BS"/>
</dbReference>
<dbReference type="Gene3D" id="3.20.20.10">
    <property type="entry name" value="Alanine racemase"/>
    <property type="match status" value="1"/>
</dbReference>
<dbReference type="PANTHER" id="PTHR11482">
    <property type="entry name" value="ARGININE/DIAMINOPIMELATE/ORNITHINE DECARBOXYLASE"/>
    <property type="match status" value="1"/>
</dbReference>
<evidence type="ECO:0000256" key="5">
    <source>
        <dbReference type="ARBA" id="ARBA00023239"/>
    </source>
</evidence>
<dbReference type="SUPFAM" id="SSF51419">
    <property type="entry name" value="PLP-binding barrel"/>
    <property type="match status" value="1"/>
</dbReference>
<accession>A0ABT1IK23</accession>
<gene>
    <name evidence="10" type="ORF">LV75_005523</name>
</gene>
<dbReference type="PANTHER" id="PTHR11482:SF6">
    <property type="entry name" value="ORNITHINE DECARBOXYLASE 1-RELATED"/>
    <property type="match status" value="1"/>
</dbReference>
<evidence type="ECO:0000256" key="4">
    <source>
        <dbReference type="ARBA" id="ARBA00022898"/>
    </source>
</evidence>
<dbReference type="PRINTS" id="PR01182">
    <property type="entry name" value="ORNDCRBXLASE"/>
</dbReference>
<dbReference type="EC" id="4.1.1.17" evidence="7"/>
<dbReference type="CDD" id="cd00622">
    <property type="entry name" value="PLPDE_III_ODC"/>
    <property type="match status" value="1"/>
</dbReference>
<sequence length="406" mass="42313">MIESVIAGPSGSGHLGITVLAVLDSEGSPGLSTRLRAFLDDRAPQTPCLVLDLDVVRTNYRAMLAALPEASIFYAVKANPAPEVVRALVEEGSSFDVASTGEIDLCLAQGADPAALSYGNPIKKARDIAYAHSVGVRRFTFDAEGDLANLAEHAPGARVWCRFLVDAPASGTPFGAKFGCSPEMALRLLGKAADLGLSVDGACFHVGSQHTDPAAWTAGIAQAGAIARGLADAGVATRSLNLGGGFPASYRDPAPPLTAHAGAIRAAVAAHFDSPVELVVEPGRAIVATAGVIRSEVVLVSRKSDTDAHRWVYLDIGRYSGLAETENEYIAYRLRTAHPAEPSGPVIIAGPTCDGDDVIYQNTPYRLPTALRAGDHVDILDAGAYTASYSSVSFNGFPPLPTHFVG</sequence>
<comment type="similarity">
    <text evidence="2">Belongs to the Orn/Lys/Arg decarboxylase class-II family.</text>
</comment>
<dbReference type="InterPro" id="IPR002433">
    <property type="entry name" value="Orn_de-COase"/>
</dbReference>
<evidence type="ECO:0000259" key="9">
    <source>
        <dbReference type="Pfam" id="PF02784"/>
    </source>
</evidence>
<organism evidence="10 11">
    <name type="scientific">Actinokineospora diospyrosa</name>
    <dbReference type="NCBI Taxonomy" id="103728"/>
    <lineage>
        <taxon>Bacteria</taxon>
        <taxon>Bacillati</taxon>
        <taxon>Actinomycetota</taxon>
        <taxon>Actinomycetes</taxon>
        <taxon>Pseudonocardiales</taxon>
        <taxon>Pseudonocardiaceae</taxon>
        <taxon>Actinokineospora</taxon>
    </lineage>
</organism>
<comment type="cofactor">
    <cofactor evidence="1">
        <name>pyridoxal 5'-phosphate</name>
        <dbReference type="ChEBI" id="CHEBI:597326"/>
    </cofactor>
</comment>
<comment type="caution">
    <text evidence="10">The sequence shown here is derived from an EMBL/GenBank/DDBJ whole genome shotgun (WGS) entry which is preliminary data.</text>
</comment>
<keyword evidence="4" id="KW-0663">Pyridoxal phosphate</keyword>
<dbReference type="EMBL" id="JAMTCO010000014">
    <property type="protein sequence ID" value="MCP2272997.1"/>
    <property type="molecule type" value="Genomic_DNA"/>
</dbReference>
<evidence type="ECO:0000313" key="10">
    <source>
        <dbReference type="EMBL" id="MCP2272997.1"/>
    </source>
</evidence>
<keyword evidence="3" id="KW-0210">Decarboxylase</keyword>
<keyword evidence="11" id="KW-1185">Reference proteome</keyword>
<feature type="domain" description="Orn/DAP/Arg decarboxylase 2 N-terminal" evidence="9">
    <location>
        <begin position="55"/>
        <end position="288"/>
    </location>
</feature>
<dbReference type="InterPro" id="IPR000183">
    <property type="entry name" value="Orn/DAP/Arg_de-COase"/>
</dbReference>
<dbReference type="SUPFAM" id="SSF50621">
    <property type="entry name" value="Alanine racemase C-terminal domain-like"/>
    <property type="match status" value="1"/>
</dbReference>